<dbReference type="EMBL" id="JBHRTA010000038">
    <property type="protein sequence ID" value="MFC3198614.1"/>
    <property type="molecule type" value="Genomic_DNA"/>
</dbReference>
<protein>
    <recommendedName>
        <fullName evidence="3">DUF5007 domain-containing protein</fullName>
    </recommendedName>
</protein>
<keyword evidence="2" id="KW-1185">Reference proteome</keyword>
<dbReference type="Proteomes" id="UP001595526">
    <property type="component" value="Unassembled WGS sequence"/>
</dbReference>
<sequence length="337" mass="37351">MKSRILLVCFTGTIAISSWSCSKIDKGFLSQGIRYKSNIIECKRGMALTLSDRIDADGSTPPYTFTMLNLRNKITGESAPAEFFTDYEVLMFKSGSVFDPSKDTTVELLNKKRELVNTTPMVFNETSGQIAFNRASANLTLGEYVFDVEMSNSWGKRLFKDFAQINVVDPLITDMFQVTYQAATGSTAAEVFTTINAPQLSCTKISNEGARVILKIVDKNGNPWNPRAGEVIRRGDRPTFESHVKFNPVIETDTALICDFEVAPFPLTNLVGDDGTDWAFLIYYRIPMQFAQIDGVPSNNVNPVFGFRVLMEGTYVVQVKLPDVTRISGATQSPGTT</sequence>
<gene>
    <name evidence="1" type="ORF">ACFOET_13395</name>
</gene>
<comment type="caution">
    <text evidence="1">The sequence shown here is derived from an EMBL/GenBank/DDBJ whole genome shotgun (WGS) entry which is preliminary data.</text>
</comment>
<evidence type="ECO:0000313" key="1">
    <source>
        <dbReference type="EMBL" id="MFC3198614.1"/>
    </source>
</evidence>
<evidence type="ECO:0008006" key="3">
    <source>
        <dbReference type="Google" id="ProtNLM"/>
    </source>
</evidence>
<reference evidence="2" key="1">
    <citation type="journal article" date="2019" name="Int. J. Syst. Evol. Microbiol.">
        <title>The Global Catalogue of Microorganisms (GCM) 10K type strain sequencing project: providing services to taxonomists for standard genome sequencing and annotation.</title>
        <authorList>
            <consortium name="The Broad Institute Genomics Platform"/>
            <consortium name="The Broad Institute Genome Sequencing Center for Infectious Disease"/>
            <person name="Wu L."/>
            <person name="Ma J."/>
        </authorList>
    </citation>
    <scope>NUCLEOTIDE SEQUENCE [LARGE SCALE GENOMIC DNA]</scope>
    <source>
        <strain evidence="2">KCTC 52416</strain>
    </source>
</reference>
<organism evidence="1 2">
    <name type="scientific">Parapedobacter deserti</name>
    <dbReference type="NCBI Taxonomy" id="1912957"/>
    <lineage>
        <taxon>Bacteria</taxon>
        <taxon>Pseudomonadati</taxon>
        <taxon>Bacteroidota</taxon>
        <taxon>Sphingobacteriia</taxon>
        <taxon>Sphingobacteriales</taxon>
        <taxon>Sphingobacteriaceae</taxon>
        <taxon>Parapedobacter</taxon>
    </lineage>
</organism>
<proteinExistence type="predicted"/>
<evidence type="ECO:0000313" key="2">
    <source>
        <dbReference type="Proteomes" id="UP001595526"/>
    </source>
</evidence>
<accession>A0ABV7JP82</accession>
<name>A0ABV7JP82_9SPHI</name>